<dbReference type="AlphaFoldDB" id="F7NMT5"/>
<dbReference type="eggNOG" id="COG3852">
    <property type="taxonomic scope" value="Bacteria"/>
</dbReference>
<dbReference type="STRING" id="1009370.ALO_17081"/>
<reference evidence="7 8" key="1">
    <citation type="journal article" date="2011" name="EMBO J.">
        <title>Structural diversity of bacterial flagellar motors.</title>
        <authorList>
            <person name="Chen S."/>
            <person name="Beeby M."/>
            <person name="Murphy G.E."/>
            <person name="Leadbetter J.R."/>
            <person name="Hendrixson D.R."/>
            <person name="Briegel A."/>
            <person name="Li Z."/>
            <person name="Shi J."/>
            <person name="Tocheva E.I."/>
            <person name="Muller A."/>
            <person name="Dobro M.J."/>
            <person name="Jensen G.J."/>
        </authorList>
    </citation>
    <scope>NUCLEOTIDE SEQUENCE [LARGE SCALE GENOMIC DNA]</scope>
    <source>
        <strain evidence="7 8">DSM 6540</strain>
    </source>
</reference>
<dbReference type="EMBL" id="AFGF01000191">
    <property type="protein sequence ID" value="EGO62629.1"/>
    <property type="molecule type" value="Genomic_DNA"/>
</dbReference>
<keyword evidence="7" id="KW-0418">Kinase</keyword>
<keyword evidence="5" id="KW-0812">Transmembrane</keyword>
<feature type="transmembrane region" description="Helical" evidence="5">
    <location>
        <begin position="192"/>
        <end position="211"/>
    </location>
</feature>
<evidence type="ECO:0000259" key="6">
    <source>
        <dbReference type="PROSITE" id="PS50045"/>
    </source>
</evidence>
<keyword evidence="5" id="KW-1133">Transmembrane helix</keyword>
<dbReference type="GO" id="GO:0016301">
    <property type="term" value="F:kinase activity"/>
    <property type="evidence" value="ECO:0007669"/>
    <property type="project" value="UniProtKB-KW"/>
</dbReference>
<dbReference type="eggNOG" id="COG2204">
    <property type="taxonomic scope" value="Bacteria"/>
</dbReference>
<name>F7NMT5_9FIRM</name>
<keyword evidence="2" id="KW-0067">ATP-binding</keyword>
<dbReference type="InterPro" id="IPR025944">
    <property type="entry name" value="Sigma_54_int_dom_CS"/>
</dbReference>
<gene>
    <name evidence="7" type="ORF">ALO_17081</name>
</gene>
<protein>
    <submittedName>
        <fullName evidence="7">Sensory histidine kinase AtoS</fullName>
    </submittedName>
</protein>
<keyword evidence="3" id="KW-0805">Transcription regulation</keyword>
<dbReference type="InterPro" id="IPR058031">
    <property type="entry name" value="AAA_lid_NorR"/>
</dbReference>
<dbReference type="PRINTS" id="PR01590">
    <property type="entry name" value="HTHFIS"/>
</dbReference>
<dbReference type="SUPFAM" id="SSF46689">
    <property type="entry name" value="Homeodomain-like"/>
    <property type="match status" value="1"/>
</dbReference>
<evidence type="ECO:0000313" key="8">
    <source>
        <dbReference type="Proteomes" id="UP000003240"/>
    </source>
</evidence>
<keyword evidence="5" id="KW-0472">Membrane</keyword>
<keyword evidence="8" id="KW-1185">Reference proteome</keyword>
<keyword evidence="1" id="KW-0547">Nucleotide-binding</keyword>
<dbReference type="GO" id="GO:0005524">
    <property type="term" value="F:ATP binding"/>
    <property type="evidence" value="ECO:0007669"/>
    <property type="project" value="UniProtKB-KW"/>
</dbReference>
<dbReference type="PANTHER" id="PTHR32071">
    <property type="entry name" value="TRANSCRIPTIONAL REGULATORY PROTEIN"/>
    <property type="match status" value="1"/>
</dbReference>
<keyword evidence="7" id="KW-0808">Transferase</keyword>
<dbReference type="InterPro" id="IPR009057">
    <property type="entry name" value="Homeodomain-like_sf"/>
</dbReference>
<dbReference type="InterPro" id="IPR002197">
    <property type="entry name" value="HTH_Fis"/>
</dbReference>
<evidence type="ECO:0000256" key="3">
    <source>
        <dbReference type="ARBA" id="ARBA00023015"/>
    </source>
</evidence>
<dbReference type="PROSITE" id="PS50045">
    <property type="entry name" value="SIGMA54_INTERACT_4"/>
    <property type="match status" value="1"/>
</dbReference>
<comment type="caution">
    <text evidence="7">The sequence shown here is derived from an EMBL/GenBank/DDBJ whole genome shotgun (WGS) entry which is preliminary data.</text>
</comment>
<dbReference type="GO" id="GO:0006355">
    <property type="term" value="P:regulation of DNA-templated transcription"/>
    <property type="evidence" value="ECO:0007669"/>
    <property type="project" value="InterPro"/>
</dbReference>
<evidence type="ECO:0000256" key="2">
    <source>
        <dbReference type="ARBA" id="ARBA00022840"/>
    </source>
</evidence>
<dbReference type="Gene3D" id="1.10.10.60">
    <property type="entry name" value="Homeodomain-like"/>
    <property type="match status" value="1"/>
</dbReference>
<dbReference type="Gene3D" id="1.10.8.60">
    <property type="match status" value="1"/>
</dbReference>
<dbReference type="Proteomes" id="UP000003240">
    <property type="component" value="Unassembled WGS sequence"/>
</dbReference>
<evidence type="ECO:0000313" key="7">
    <source>
        <dbReference type="EMBL" id="EGO62629.1"/>
    </source>
</evidence>
<dbReference type="GO" id="GO:0043565">
    <property type="term" value="F:sequence-specific DNA binding"/>
    <property type="evidence" value="ECO:0007669"/>
    <property type="project" value="InterPro"/>
</dbReference>
<dbReference type="Pfam" id="PF25601">
    <property type="entry name" value="AAA_lid_14"/>
    <property type="match status" value="1"/>
</dbReference>
<dbReference type="Pfam" id="PF02954">
    <property type="entry name" value="HTH_8"/>
    <property type="match status" value="1"/>
</dbReference>
<sequence length="330" mass="37092">MWPKTLRSRLIFLTAIAVTLPLLGSEYYTTLHSEQALILEKQRKLFGITRVLDHYLQGDYQDLLQKYDKLSASREEQISFLNQRLRSYTDQVAASHPGVGVGYYSRDLDAIITYGPSDIYHDRVGTPISPSHEGRLVMQTGGERVQIGDLVRGPIMNAMLPIIRKESVVGYIWANELTADIQAEIDIMKKRVYLSVFLGILLSLLGVGLLTPEAMDYLCRYAWPGNVRELANTLERAVVLARGVIQEKDLLPLGVEGMATRHLSIDSSGTLKEILHRTERSVIIQALQLNGGNRLKTAEMLGISRRALFYKIDEHKLTVPKSATDEQLTD</sequence>
<accession>F7NMT5</accession>
<keyword evidence="4" id="KW-0804">Transcription</keyword>
<feature type="domain" description="Sigma-54 factor interaction" evidence="6">
    <location>
        <begin position="210"/>
        <end position="239"/>
    </location>
</feature>
<organism evidence="7 8">
    <name type="scientific">Acetonema longum DSM 6540</name>
    <dbReference type="NCBI Taxonomy" id="1009370"/>
    <lineage>
        <taxon>Bacteria</taxon>
        <taxon>Bacillati</taxon>
        <taxon>Bacillota</taxon>
        <taxon>Negativicutes</taxon>
        <taxon>Acetonemataceae</taxon>
        <taxon>Acetonema</taxon>
    </lineage>
</organism>
<dbReference type="InterPro" id="IPR002078">
    <property type="entry name" value="Sigma_54_int"/>
</dbReference>
<evidence type="ECO:0000256" key="4">
    <source>
        <dbReference type="ARBA" id="ARBA00023163"/>
    </source>
</evidence>
<dbReference type="PROSITE" id="PS00688">
    <property type="entry name" value="SIGMA54_INTERACT_3"/>
    <property type="match status" value="1"/>
</dbReference>
<dbReference type="RefSeq" id="WP_004098014.1">
    <property type="nucleotide sequence ID" value="NZ_AFGF01000191.1"/>
</dbReference>
<evidence type="ECO:0000256" key="5">
    <source>
        <dbReference type="SAM" id="Phobius"/>
    </source>
</evidence>
<evidence type="ECO:0000256" key="1">
    <source>
        <dbReference type="ARBA" id="ARBA00022741"/>
    </source>
</evidence>
<proteinExistence type="predicted"/>